<reference evidence="1" key="2">
    <citation type="submission" date="2023-06" db="EMBL/GenBank/DDBJ databases">
        <authorList>
            <consortium name="Lawrence Berkeley National Laboratory"/>
            <person name="Haridas S."/>
            <person name="Hensen N."/>
            <person name="Bonometti L."/>
            <person name="Westerberg I."/>
            <person name="Brannstrom I.O."/>
            <person name="Guillou S."/>
            <person name="Cros-Aarteil S."/>
            <person name="Calhoun S."/>
            <person name="Kuo A."/>
            <person name="Mondo S."/>
            <person name="Pangilinan J."/>
            <person name="Riley R."/>
            <person name="Labutti K."/>
            <person name="Andreopoulos B."/>
            <person name="Lipzen A."/>
            <person name="Chen C."/>
            <person name="Yanf M."/>
            <person name="Daum C."/>
            <person name="Ng V."/>
            <person name="Clum A."/>
            <person name="Steindorff A."/>
            <person name="Ohm R."/>
            <person name="Martin F."/>
            <person name="Silar P."/>
            <person name="Natvig D."/>
            <person name="Lalanne C."/>
            <person name="Gautier V."/>
            <person name="Ament-Velasquez S.L."/>
            <person name="Kruys A."/>
            <person name="Hutchinson M.I."/>
            <person name="Powell A.J."/>
            <person name="Barry K."/>
            <person name="Miller A.N."/>
            <person name="Grigoriev I.V."/>
            <person name="Debuchy R."/>
            <person name="Gladieux P."/>
            <person name="Thoren M.H."/>
            <person name="Johannesson H."/>
        </authorList>
    </citation>
    <scope>NUCLEOTIDE SEQUENCE</scope>
    <source>
        <strain evidence="1">CBS 958.72</strain>
    </source>
</reference>
<evidence type="ECO:0000313" key="2">
    <source>
        <dbReference type="Proteomes" id="UP001287356"/>
    </source>
</evidence>
<reference evidence="1" key="1">
    <citation type="journal article" date="2023" name="Mol. Phylogenet. Evol.">
        <title>Genome-scale phylogeny and comparative genomics of the fungal order Sordariales.</title>
        <authorList>
            <person name="Hensen N."/>
            <person name="Bonometti L."/>
            <person name="Westerberg I."/>
            <person name="Brannstrom I.O."/>
            <person name="Guillou S."/>
            <person name="Cros-Aarteil S."/>
            <person name="Calhoun S."/>
            <person name="Haridas S."/>
            <person name="Kuo A."/>
            <person name="Mondo S."/>
            <person name="Pangilinan J."/>
            <person name="Riley R."/>
            <person name="LaButti K."/>
            <person name="Andreopoulos B."/>
            <person name="Lipzen A."/>
            <person name="Chen C."/>
            <person name="Yan M."/>
            <person name="Daum C."/>
            <person name="Ng V."/>
            <person name="Clum A."/>
            <person name="Steindorff A."/>
            <person name="Ohm R.A."/>
            <person name="Martin F."/>
            <person name="Silar P."/>
            <person name="Natvig D.O."/>
            <person name="Lalanne C."/>
            <person name="Gautier V."/>
            <person name="Ament-Velasquez S.L."/>
            <person name="Kruys A."/>
            <person name="Hutchinson M.I."/>
            <person name="Powell A.J."/>
            <person name="Barry K."/>
            <person name="Miller A.N."/>
            <person name="Grigoriev I.V."/>
            <person name="Debuchy R."/>
            <person name="Gladieux P."/>
            <person name="Hiltunen Thoren M."/>
            <person name="Johannesson H."/>
        </authorList>
    </citation>
    <scope>NUCLEOTIDE SEQUENCE</scope>
    <source>
        <strain evidence="1">CBS 958.72</strain>
    </source>
</reference>
<dbReference type="Proteomes" id="UP001287356">
    <property type="component" value="Unassembled WGS sequence"/>
</dbReference>
<gene>
    <name evidence="1" type="ORF">B0T24DRAFT_668430</name>
</gene>
<accession>A0AAE0K2K9</accession>
<organism evidence="1 2">
    <name type="scientific">Lasiosphaeria ovina</name>
    <dbReference type="NCBI Taxonomy" id="92902"/>
    <lineage>
        <taxon>Eukaryota</taxon>
        <taxon>Fungi</taxon>
        <taxon>Dikarya</taxon>
        <taxon>Ascomycota</taxon>
        <taxon>Pezizomycotina</taxon>
        <taxon>Sordariomycetes</taxon>
        <taxon>Sordariomycetidae</taxon>
        <taxon>Sordariales</taxon>
        <taxon>Lasiosphaeriaceae</taxon>
        <taxon>Lasiosphaeria</taxon>
    </lineage>
</organism>
<comment type="caution">
    <text evidence="1">The sequence shown here is derived from an EMBL/GenBank/DDBJ whole genome shotgun (WGS) entry which is preliminary data.</text>
</comment>
<dbReference type="EMBL" id="JAULSN010000006">
    <property type="protein sequence ID" value="KAK3368824.1"/>
    <property type="molecule type" value="Genomic_DNA"/>
</dbReference>
<protein>
    <submittedName>
        <fullName evidence="1">Uncharacterized protein</fullName>
    </submittedName>
</protein>
<proteinExistence type="predicted"/>
<evidence type="ECO:0000313" key="1">
    <source>
        <dbReference type="EMBL" id="KAK3368824.1"/>
    </source>
</evidence>
<name>A0AAE0K2K9_9PEZI</name>
<keyword evidence="2" id="KW-1185">Reference proteome</keyword>
<sequence length="211" mass="23385">MAKGGPPHRAPSRAYVLLTESRLGGWTSPAGTFVAEEETETGFSITVDLKPDDSRLKEYFNICVKTKRYSHVLEEPEVDGARSDSALFRGIRQSYEARRPMFLPFGFRLSQPSAVIYVKFRLGVRPFVSRVSDTLDAPSLLPEAEVKQGNYIYEPCPIDEPPMDSDTFMHYFYSAADKHGESATGLVGGLHAWRTGDSQTAATIGAWLTTV</sequence>
<dbReference type="AlphaFoldDB" id="A0AAE0K2K9"/>